<protein>
    <recommendedName>
        <fullName evidence="3">Formate dehydrogenase</fullName>
    </recommendedName>
</protein>
<evidence type="ECO:0000313" key="2">
    <source>
        <dbReference type="Proteomes" id="UP000183986"/>
    </source>
</evidence>
<comment type="caution">
    <text evidence="1">The sequence shown here is derived from an EMBL/GenBank/DDBJ whole genome shotgun (WGS) entry which is preliminary data.</text>
</comment>
<evidence type="ECO:0008006" key="3">
    <source>
        <dbReference type="Google" id="ProtNLM"/>
    </source>
</evidence>
<dbReference type="AlphaFoldDB" id="A0A1M2USP3"/>
<dbReference type="InterPro" id="IPR021074">
    <property type="entry name" value="Formate_DH_dsu"/>
</dbReference>
<organism evidence="1 2">
    <name type="scientific">Marinobacter nauticus</name>
    <name type="common">Marinobacter hydrocarbonoclasticus</name>
    <name type="synonym">Marinobacter aquaeolei</name>
    <dbReference type="NCBI Taxonomy" id="2743"/>
    <lineage>
        <taxon>Bacteria</taxon>
        <taxon>Pseudomonadati</taxon>
        <taxon>Pseudomonadota</taxon>
        <taxon>Gammaproteobacteria</taxon>
        <taxon>Pseudomonadales</taxon>
        <taxon>Marinobacteraceae</taxon>
        <taxon>Marinobacter</taxon>
    </lineage>
</organism>
<reference evidence="1" key="1">
    <citation type="submission" date="2016-11" db="EMBL/GenBank/DDBJ databases">
        <title>Draft Genome Sequence of Marinobacter hydrocarbonoclasticus strain STW2, a polyaromatic aromatic hydrocarbon degrading and denitrifying bacterium from rhizosphere of Seagrass Enhalus acodoides.</title>
        <authorList>
            <person name="Ling J."/>
            <person name="Dong J."/>
        </authorList>
    </citation>
    <scope>NUCLEOTIDE SEQUENCE [LARGE SCALE GENOMIC DNA]</scope>
    <source>
        <strain evidence="1">STW2</strain>
    </source>
</reference>
<dbReference type="RefSeq" id="WP_072678814.1">
    <property type="nucleotide sequence ID" value="NZ_MPKY01000004.1"/>
</dbReference>
<accession>A0A1M2USP3</accession>
<dbReference type="OrthoDB" id="8527650at2"/>
<dbReference type="EMBL" id="MPKY01000004">
    <property type="protein sequence ID" value="OJS98383.1"/>
    <property type="molecule type" value="Genomic_DNA"/>
</dbReference>
<evidence type="ECO:0000313" key="1">
    <source>
        <dbReference type="EMBL" id="OJS98383.1"/>
    </source>
</evidence>
<gene>
    <name evidence="1" type="ORF">BEE62_17175</name>
</gene>
<name>A0A1M2USP3_MARNT</name>
<dbReference type="Pfam" id="PF11390">
    <property type="entry name" value="FdsD"/>
    <property type="match status" value="1"/>
</dbReference>
<sequence length="70" mass="7904">MSSDQVANLVKMVNQISSNAPTRGHEETVQFVTQHLKKFWAREMKRQIMEYAAAGNSDLSPISLDAVKRL</sequence>
<keyword evidence="2" id="KW-1185">Reference proteome</keyword>
<proteinExistence type="predicted"/>
<dbReference type="Proteomes" id="UP000183986">
    <property type="component" value="Unassembled WGS sequence"/>
</dbReference>